<proteinExistence type="predicted"/>
<reference evidence="1" key="1">
    <citation type="journal article" date="2015" name="Nature">
        <title>Complex archaea that bridge the gap between prokaryotes and eukaryotes.</title>
        <authorList>
            <person name="Spang A."/>
            <person name="Saw J.H."/>
            <person name="Jorgensen S.L."/>
            <person name="Zaremba-Niedzwiedzka K."/>
            <person name="Martijn J."/>
            <person name="Lind A.E."/>
            <person name="van Eijk R."/>
            <person name="Schleper C."/>
            <person name="Guy L."/>
            <person name="Ettema T.J."/>
        </authorList>
    </citation>
    <scope>NUCLEOTIDE SEQUENCE</scope>
</reference>
<accession>A0A0F8Y8Y6</accession>
<name>A0A0F8Y8Y6_9ZZZZ</name>
<protein>
    <submittedName>
        <fullName evidence="1">Uncharacterized protein</fullName>
    </submittedName>
</protein>
<dbReference type="EMBL" id="LAZR01054761">
    <property type="protein sequence ID" value="KKK77838.1"/>
    <property type="molecule type" value="Genomic_DNA"/>
</dbReference>
<evidence type="ECO:0000313" key="1">
    <source>
        <dbReference type="EMBL" id="KKK77838.1"/>
    </source>
</evidence>
<comment type="caution">
    <text evidence="1">The sequence shown here is derived from an EMBL/GenBank/DDBJ whole genome shotgun (WGS) entry which is preliminary data.</text>
</comment>
<gene>
    <name evidence="1" type="ORF">LCGC14_2849580</name>
</gene>
<organism evidence="1">
    <name type="scientific">marine sediment metagenome</name>
    <dbReference type="NCBI Taxonomy" id="412755"/>
    <lineage>
        <taxon>unclassified sequences</taxon>
        <taxon>metagenomes</taxon>
        <taxon>ecological metagenomes</taxon>
    </lineage>
</organism>
<dbReference type="AlphaFoldDB" id="A0A0F8Y8Y6"/>
<sequence>MSKIANYSTTQMAILDTEMVSIEQIFLPYMQIGDTKTLYEVMVDHKLALPSGQ</sequence>